<evidence type="ECO:0000259" key="9">
    <source>
        <dbReference type="Pfam" id="PF04116"/>
    </source>
</evidence>
<dbReference type="PANTHER" id="PTHR21624">
    <property type="entry name" value="STEROL DESATURASE-RELATED PROTEIN"/>
    <property type="match status" value="1"/>
</dbReference>
<keyword evidence="11" id="KW-1185">Reference proteome</keyword>
<accession>A0ABV3DD73</accession>
<feature type="transmembrane region" description="Helical" evidence="8">
    <location>
        <begin position="6"/>
        <end position="25"/>
    </location>
</feature>
<comment type="caution">
    <text evidence="10">The sequence shown here is derived from an EMBL/GenBank/DDBJ whole genome shotgun (WGS) entry which is preliminary data.</text>
</comment>
<dbReference type="Proteomes" id="UP001551482">
    <property type="component" value="Unassembled WGS sequence"/>
</dbReference>
<proteinExistence type="predicted"/>
<dbReference type="InterPro" id="IPR051689">
    <property type="entry name" value="Sterol_desaturase/TMEM195"/>
</dbReference>
<organism evidence="10 11">
    <name type="scientific">Streptodolium elevatio</name>
    <dbReference type="NCBI Taxonomy" id="3157996"/>
    <lineage>
        <taxon>Bacteria</taxon>
        <taxon>Bacillati</taxon>
        <taxon>Actinomycetota</taxon>
        <taxon>Actinomycetes</taxon>
        <taxon>Kitasatosporales</taxon>
        <taxon>Streptomycetaceae</taxon>
        <taxon>Streptodolium</taxon>
    </lineage>
</organism>
<evidence type="ECO:0000256" key="7">
    <source>
        <dbReference type="SAM" id="MobiDB-lite"/>
    </source>
</evidence>
<feature type="region of interest" description="Disordered" evidence="7">
    <location>
        <begin position="271"/>
        <end position="308"/>
    </location>
</feature>
<reference evidence="10 11" key="1">
    <citation type="submission" date="2024-06" db="EMBL/GenBank/DDBJ databases">
        <title>The Natural Products Discovery Center: Release of the First 8490 Sequenced Strains for Exploring Actinobacteria Biosynthetic Diversity.</title>
        <authorList>
            <person name="Kalkreuter E."/>
            <person name="Kautsar S.A."/>
            <person name="Yang D."/>
            <person name="Bader C.D."/>
            <person name="Teijaro C.N."/>
            <person name="Fluegel L."/>
            <person name="Davis C.M."/>
            <person name="Simpson J.R."/>
            <person name="Lauterbach L."/>
            <person name="Steele A.D."/>
            <person name="Gui C."/>
            <person name="Meng S."/>
            <person name="Li G."/>
            <person name="Viehrig K."/>
            <person name="Ye F."/>
            <person name="Su P."/>
            <person name="Kiefer A.F."/>
            <person name="Nichols A."/>
            <person name="Cepeda A.J."/>
            <person name="Yan W."/>
            <person name="Fan B."/>
            <person name="Jiang Y."/>
            <person name="Adhikari A."/>
            <person name="Zheng C.-J."/>
            <person name="Schuster L."/>
            <person name="Cowan T.M."/>
            <person name="Smanski M.J."/>
            <person name="Chevrette M.G."/>
            <person name="De Carvalho L.P.S."/>
            <person name="Shen B."/>
        </authorList>
    </citation>
    <scope>NUCLEOTIDE SEQUENCE [LARGE SCALE GENOMIC DNA]</scope>
    <source>
        <strain evidence="10 11">NPDC048946</strain>
    </source>
</reference>
<evidence type="ECO:0000256" key="2">
    <source>
        <dbReference type="ARBA" id="ARBA00022692"/>
    </source>
</evidence>
<evidence type="ECO:0000256" key="3">
    <source>
        <dbReference type="ARBA" id="ARBA00022989"/>
    </source>
</evidence>
<dbReference type="PANTHER" id="PTHR21624:SF1">
    <property type="entry name" value="ALKYLGLYCEROL MONOOXYGENASE"/>
    <property type="match status" value="1"/>
</dbReference>
<protein>
    <submittedName>
        <fullName evidence="10">Sterol desaturase family protein</fullName>
        <ecNumber evidence="10">1.-.-.-</ecNumber>
    </submittedName>
</protein>
<feature type="transmembrane region" description="Helical" evidence="8">
    <location>
        <begin position="46"/>
        <end position="66"/>
    </location>
</feature>
<dbReference type="GO" id="GO:0016491">
    <property type="term" value="F:oxidoreductase activity"/>
    <property type="evidence" value="ECO:0007669"/>
    <property type="project" value="UniProtKB-KW"/>
</dbReference>
<dbReference type="EC" id="1.-.-.-" evidence="10"/>
<name>A0ABV3DD73_9ACTN</name>
<feature type="domain" description="Fatty acid hydroxylase" evidence="9">
    <location>
        <begin position="81"/>
        <end position="213"/>
    </location>
</feature>
<evidence type="ECO:0000256" key="4">
    <source>
        <dbReference type="ARBA" id="ARBA00023002"/>
    </source>
</evidence>
<dbReference type="InterPro" id="IPR006694">
    <property type="entry name" value="Fatty_acid_hydroxylase"/>
</dbReference>
<dbReference type="Pfam" id="PF04116">
    <property type="entry name" value="FA_hydroxylase"/>
    <property type="match status" value="1"/>
</dbReference>
<feature type="transmembrane region" description="Helical" evidence="8">
    <location>
        <begin position="134"/>
        <end position="154"/>
    </location>
</feature>
<feature type="compositionally biased region" description="Polar residues" evidence="7">
    <location>
        <begin position="298"/>
        <end position="308"/>
    </location>
</feature>
<gene>
    <name evidence="10" type="ORF">AB0C36_06455</name>
</gene>
<keyword evidence="3 8" id="KW-1133">Transmembrane helix</keyword>
<evidence type="ECO:0000256" key="1">
    <source>
        <dbReference type="ARBA" id="ARBA00004127"/>
    </source>
</evidence>
<evidence type="ECO:0000256" key="8">
    <source>
        <dbReference type="SAM" id="Phobius"/>
    </source>
</evidence>
<comment type="subcellular location">
    <subcellularLocation>
        <location evidence="1">Endomembrane system</location>
        <topology evidence="1">Multi-pass membrane protein</topology>
    </subcellularLocation>
</comment>
<evidence type="ECO:0000313" key="10">
    <source>
        <dbReference type="EMBL" id="MEU8133134.1"/>
    </source>
</evidence>
<keyword evidence="5" id="KW-0443">Lipid metabolism</keyword>
<feature type="transmembrane region" description="Helical" evidence="8">
    <location>
        <begin position="78"/>
        <end position="94"/>
    </location>
</feature>
<keyword evidence="2 8" id="KW-0812">Transmembrane</keyword>
<evidence type="ECO:0000256" key="6">
    <source>
        <dbReference type="ARBA" id="ARBA00023136"/>
    </source>
</evidence>
<keyword evidence="6 8" id="KW-0472">Membrane</keyword>
<keyword evidence="4 10" id="KW-0560">Oxidoreductase</keyword>
<dbReference type="RefSeq" id="WP_358350103.1">
    <property type="nucleotide sequence ID" value="NZ_JBEZFP010000011.1"/>
</dbReference>
<dbReference type="EMBL" id="JBEZFP010000011">
    <property type="protein sequence ID" value="MEU8133134.1"/>
    <property type="molecule type" value="Genomic_DNA"/>
</dbReference>
<sequence>MDLTTYAIPAFVLLLAVEILAYRFTPDDDRRGYETKDTATSLSMGIGSIAANLGWGLLAILVWSAAFEATPLDVPGTWWGWALAVLAVDFFYYWEHRAMHEIRLLWASHVVHHSSRHYNLSTALRQSWTGAHHLVFMAPVALLGFEPAMVFAAYSVNLIYQFWIHTERIGRLWRPVEYVLNTPSHHRVHHGSNRQYLDRNYGGILIVWDRLFRSFEPEREKVDYGLTKNISTYNPLRVAFHEYWAIGHDVRHAASWRERFGRVLRGPGWRPAADRGPVPESPLSGAPVPGDPQASLPGASQASAGVVA</sequence>
<evidence type="ECO:0000256" key="5">
    <source>
        <dbReference type="ARBA" id="ARBA00023098"/>
    </source>
</evidence>
<evidence type="ECO:0000313" key="11">
    <source>
        <dbReference type="Proteomes" id="UP001551482"/>
    </source>
</evidence>